<organism evidence="1 2">
    <name type="scientific">Novosphingobium aerophilum</name>
    <dbReference type="NCBI Taxonomy" id="2839843"/>
    <lineage>
        <taxon>Bacteria</taxon>
        <taxon>Pseudomonadati</taxon>
        <taxon>Pseudomonadota</taxon>
        <taxon>Alphaproteobacteria</taxon>
        <taxon>Sphingomonadales</taxon>
        <taxon>Sphingomonadaceae</taxon>
        <taxon>Novosphingobium</taxon>
    </lineage>
</organism>
<keyword evidence="2" id="KW-1185">Reference proteome</keyword>
<dbReference type="Proteomes" id="UP000520156">
    <property type="component" value="Unassembled WGS sequence"/>
</dbReference>
<reference evidence="1 2" key="1">
    <citation type="submission" date="2020-08" db="EMBL/GenBank/DDBJ databases">
        <title>The genome sequence of Novosphingobium flavum 4Y4.</title>
        <authorList>
            <person name="Liu Y."/>
        </authorList>
    </citation>
    <scope>NUCLEOTIDE SEQUENCE [LARGE SCALE GENOMIC DNA]</scope>
    <source>
        <strain evidence="1 2">4Y4</strain>
    </source>
</reference>
<evidence type="ECO:0000313" key="1">
    <source>
        <dbReference type="EMBL" id="MBC2653394.1"/>
    </source>
</evidence>
<accession>A0A7X1FAY2</accession>
<gene>
    <name evidence="1" type="ORF">H7F49_17045</name>
</gene>
<protein>
    <submittedName>
        <fullName evidence="1">Uncharacterized protein</fullName>
    </submittedName>
</protein>
<comment type="caution">
    <text evidence="1">The sequence shown here is derived from an EMBL/GenBank/DDBJ whole genome shotgun (WGS) entry which is preliminary data.</text>
</comment>
<sequence>MPGPSPWDIDRIAAADLLNLLRGAREEEWLGLATEALSRHRRQASEWAAKRVHRAAIEALEAGSSRSFHRHDAIWADGFRAAEQCLCQSTPAELLGAGSPEPVSQGQMLRALIRTAKAAKTAKAEA</sequence>
<dbReference type="AlphaFoldDB" id="A0A7X1FAY2"/>
<evidence type="ECO:0000313" key="2">
    <source>
        <dbReference type="Proteomes" id="UP000520156"/>
    </source>
</evidence>
<dbReference type="RefSeq" id="WP_185684773.1">
    <property type="nucleotide sequence ID" value="NZ_JACLAU010000046.1"/>
</dbReference>
<dbReference type="EMBL" id="JACLAU010000046">
    <property type="protein sequence ID" value="MBC2653394.1"/>
    <property type="molecule type" value="Genomic_DNA"/>
</dbReference>
<proteinExistence type="predicted"/>
<name>A0A7X1FAY2_9SPHN</name>